<evidence type="ECO:0000313" key="3">
    <source>
        <dbReference type="Proteomes" id="UP000483820"/>
    </source>
</evidence>
<dbReference type="Pfam" id="PF14936">
    <property type="entry name" value="p53-inducible11"/>
    <property type="match status" value="1"/>
</dbReference>
<dbReference type="InterPro" id="IPR035547">
    <property type="entry name" value="Phospholipase_B"/>
</dbReference>
<keyword evidence="1" id="KW-0812">Transmembrane</keyword>
<dbReference type="RefSeq" id="XP_053578260.1">
    <property type="nucleotide sequence ID" value="XM_053734694.1"/>
</dbReference>
<keyword evidence="1" id="KW-1133">Transmembrane helix</keyword>
<keyword evidence="1" id="KW-0472">Membrane</keyword>
<feature type="transmembrane region" description="Helical" evidence="1">
    <location>
        <begin position="96"/>
        <end position="117"/>
    </location>
</feature>
<dbReference type="AlphaFoldDB" id="A0A6A5FT64"/>
<dbReference type="GO" id="GO:0004620">
    <property type="term" value="F:phospholipase activity"/>
    <property type="evidence" value="ECO:0007669"/>
    <property type="project" value="InterPro"/>
</dbReference>
<dbReference type="GeneID" id="9809680"/>
<dbReference type="GO" id="GO:0006644">
    <property type="term" value="P:phospholipid metabolic process"/>
    <property type="evidence" value="ECO:0007669"/>
    <property type="project" value="TreeGrafter"/>
</dbReference>
<dbReference type="CDD" id="cd01824">
    <property type="entry name" value="Phospholipase_B_like"/>
    <property type="match status" value="1"/>
</dbReference>
<dbReference type="PANTHER" id="PTHR21325">
    <property type="entry name" value="PHOSPHOLIPASE B, PLB1"/>
    <property type="match status" value="1"/>
</dbReference>
<evidence type="ECO:0000313" key="2">
    <source>
        <dbReference type="EMBL" id="KAF1745743.1"/>
    </source>
</evidence>
<dbReference type="EMBL" id="WUAV01000006">
    <property type="protein sequence ID" value="KAF1745743.1"/>
    <property type="molecule type" value="Genomic_DNA"/>
</dbReference>
<evidence type="ECO:0000256" key="1">
    <source>
        <dbReference type="SAM" id="Phobius"/>
    </source>
</evidence>
<feature type="transmembrane region" description="Helical" evidence="1">
    <location>
        <begin position="581"/>
        <end position="605"/>
    </location>
</feature>
<organism evidence="2 3">
    <name type="scientific">Caenorhabditis remanei</name>
    <name type="common">Caenorhabditis vulgaris</name>
    <dbReference type="NCBI Taxonomy" id="31234"/>
    <lineage>
        <taxon>Eukaryota</taxon>
        <taxon>Metazoa</taxon>
        <taxon>Ecdysozoa</taxon>
        <taxon>Nematoda</taxon>
        <taxon>Chromadorea</taxon>
        <taxon>Rhabditida</taxon>
        <taxon>Rhabditina</taxon>
        <taxon>Rhabditomorpha</taxon>
        <taxon>Rhabditoidea</taxon>
        <taxon>Rhabditidae</taxon>
        <taxon>Peloderinae</taxon>
        <taxon>Caenorhabditis</taxon>
    </lineage>
</organism>
<sequence>MNEISLVAEKFYDVLDDQLLESMRDEKLLGKIGAPTDDTIVSRKQSASDLQSRLKTRKLLGVGELAGDNGDVYKSKISQLLGINESLYVRLPRGMFVWNTLNSLYFLLAGTICLFLPRLGIYLDHGIDTIPTEAVVIIRYYGVTLVSFGLLFKFILQQRETRADIALLLLVTAVFHIIVLIATDYDQYDYEWLTAKPLPNVAVTTSTSAPDDDDVIVDQLDNRKAVNSEISGGFSNEKSFRCPHAKPMLHTGESVAQLSPEDIQIVGAMGDSLASGRGLWPFTDVEFRGAAFPIGGDANMDGLVTLPNILSQFVPNLEGISHGMGSKTALPDYQFNVAEIGAETEDLPQQALELVHRMQRYVGRSLKNKWALITIVTGSEEFCEKCEPPSRTSIRRALGVLRRGLPRALIVLLGPVHVASTYRQNINLMRPRCKCLEKMTGSNYRKLFDVWKRYFVELETEFNTDNGTFGVLSIPSLAIHSRNPQSLLVPGKPLLNRKGHSYAAKWLWNRLIAGPNYNISLIALSEDTYYCPSLGCPYIRTVQNFKMCTITTEDEWQKQNALLKEQKTGKQTRQEVIRTNLVGVISAILGLSIISVAIFGTYFYCHGMKATKGRFDYGQTVAELENELQQQQQQEEK</sequence>
<gene>
    <name evidence="2" type="ORF">GCK72_022190</name>
</gene>
<name>A0A6A5FT64_CAERE</name>
<dbReference type="PANTHER" id="PTHR21325:SF23">
    <property type="entry name" value="LIPASE_GDSL DOMAIN-CONTAINING PROTEIN"/>
    <property type="match status" value="1"/>
</dbReference>
<reference evidence="2 3" key="1">
    <citation type="submission" date="2019-12" db="EMBL/GenBank/DDBJ databases">
        <title>Chromosome-level assembly of the Caenorhabditis remanei genome.</title>
        <authorList>
            <person name="Teterina A.A."/>
            <person name="Willis J.H."/>
            <person name="Phillips P.C."/>
        </authorList>
    </citation>
    <scope>NUCLEOTIDE SEQUENCE [LARGE SCALE GENOMIC DNA]</scope>
    <source>
        <strain evidence="2 3">PX506</strain>
        <tissue evidence="2">Whole organism</tissue>
    </source>
</reference>
<feature type="transmembrane region" description="Helical" evidence="1">
    <location>
        <begin position="137"/>
        <end position="156"/>
    </location>
</feature>
<dbReference type="InterPro" id="IPR038885">
    <property type="entry name" value="PLB1"/>
</dbReference>
<dbReference type="CTD" id="9809680"/>
<dbReference type="Proteomes" id="UP000483820">
    <property type="component" value="Chromosome X"/>
</dbReference>
<dbReference type="InterPro" id="IPR001087">
    <property type="entry name" value="GDSL"/>
</dbReference>
<protein>
    <submittedName>
        <fullName evidence="2">Uncharacterized protein</fullName>
    </submittedName>
</protein>
<dbReference type="KEGG" id="crq:GCK72_022190"/>
<proteinExistence type="predicted"/>
<comment type="caution">
    <text evidence="2">The sequence shown here is derived from an EMBL/GenBank/DDBJ whole genome shotgun (WGS) entry which is preliminary data.</text>
</comment>
<accession>A0A6A5FT64</accession>
<dbReference type="InterPro" id="IPR028266">
    <property type="entry name" value="TP53I11"/>
</dbReference>
<feature type="transmembrane region" description="Helical" evidence="1">
    <location>
        <begin position="163"/>
        <end position="182"/>
    </location>
</feature>
<dbReference type="Pfam" id="PF00657">
    <property type="entry name" value="Lipase_GDSL"/>
    <property type="match status" value="1"/>
</dbReference>